<comment type="similarity">
    <text evidence="3">Belongs to the isocitrate lyase/PEP mutase superfamily. PEP mutase family.</text>
</comment>
<evidence type="ECO:0000313" key="5">
    <source>
        <dbReference type="Proteomes" id="UP000570474"/>
    </source>
</evidence>
<keyword evidence="1 4" id="KW-0413">Isomerase</keyword>
<dbReference type="GO" id="GO:0050188">
    <property type="term" value="F:phosphoenolpyruvate mutase activity"/>
    <property type="evidence" value="ECO:0007669"/>
    <property type="project" value="UniProtKB-EC"/>
</dbReference>
<organism evidence="4 5">
    <name type="scientific">Chitinophaga varians</name>
    <dbReference type="NCBI Taxonomy" id="2202339"/>
    <lineage>
        <taxon>Bacteria</taxon>
        <taxon>Pseudomonadati</taxon>
        <taxon>Bacteroidota</taxon>
        <taxon>Chitinophagia</taxon>
        <taxon>Chitinophagales</taxon>
        <taxon>Chitinophagaceae</taxon>
        <taxon>Chitinophaga</taxon>
    </lineage>
</organism>
<dbReference type="PANTHER" id="PTHR42905:SF7">
    <property type="entry name" value="PHOSPHOENOLPYRUVATE PHOSPHOMUTASE"/>
    <property type="match status" value="1"/>
</dbReference>
<dbReference type="InterPro" id="IPR039556">
    <property type="entry name" value="ICL/PEPM"/>
</dbReference>
<dbReference type="EMBL" id="JABAIA010000005">
    <property type="protein sequence ID" value="NLR69195.1"/>
    <property type="molecule type" value="Genomic_DNA"/>
</dbReference>
<evidence type="ECO:0000256" key="3">
    <source>
        <dbReference type="ARBA" id="ARBA00038455"/>
    </source>
</evidence>
<dbReference type="Proteomes" id="UP000570474">
    <property type="component" value="Unassembled WGS sequence"/>
</dbReference>
<dbReference type="InterPro" id="IPR040442">
    <property type="entry name" value="Pyrv_kinase-like_dom_sf"/>
</dbReference>
<dbReference type="Pfam" id="PF13714">
    <property type="entry name" value="PEP_mutase"/>
    <property type="match status" value="1"/>
</dbReference>
<dbReference type="EC" id="5.4.2.9" evidence="2"/>
<dbReference type="AlphaFoldDB" id="A0A847S754"/>
<dbReference type="Gene3D" id="3.20.20.60">
    <property type="entry name" value="Phosphoenolpyruvate-binding domains"/>
    <property type="match status" value="1"/>
</dbReference>
<dbReference type="InterPro" id="IPR012698">
    <property type="entry name" value="PEnolPyrv_PMutase_core"/>
</dbReference>
<name>A0A847S754_9BACT</name>
<accession>A0A847S754</accession>
<proteinExistence type="inferred from homology"/>
<keyword evidence="5" id="KW-1185">Reference proteome</keyword>
<dbReference type="InterPro" id="IPR015813">
    <property type="entry name" value="Pyrv/PenolPyrv_kinase-like_dom"/>
</dbReference>
<dbReference type="SUPFAM" id="SSF51621">
    <property type="entry name" value="Phosphoenolpyruvate/pyruvate domain"/>
    <property type="match status" value="1"/>
</dbReference>
<keyword evidence="4" id="KW-0670">Pyruvate</keyword>
<gene>
    <name evidence="4" type="primary">aepX</name>
    <name evidence="4" type="ORF">HGH92_33165</name>
</gene>
<protein>
    <recommendedName>
        <fullName evidence="2">phosphoenolpyruvate mutase</fullName>
        <ecNumber evidence="2">5.4.2.9</ecNumber>
    </recommendedName>
</protein>
<evidence type="ECO:0000256" key="2">
    <source>
        <dbReference type="ARBA" id="ARBA00024063"/>
    </source>
</evidence>
<evidence type="ECO:0000313" key="4">
    <source>
        <dbReference type="EMBL" id="NLR69195.1"/>
    </source>
</evidence>
<comment type="caution">
    <text evidence="4">The sequence shown here is derived from an EMBL/GenBank/DDBJ whole genome shotgun (WGS) entry which is preliminary data.</text>
</comment>
<reference evidence="4 5" key="1">
    <citation type="submission" date="2020-04" db="EMBL/GenBank/DDBJ databases">
        <authorList>
            <person name="Yin C."/>
        </authorList>
    </citation>
    <scope>NUCLEOTIDE SEQUENCE [LARGE SCALE GENOMIC DNA]</scope>
    <source>
        <strain evidence="4 5">Ae27</strain>
    </source>
</reference>
<dbReference type="NCBIfam" id="TIGR02320">
    <property type="entry name" value="PEP_mutase"/>
    <property type="match status" value="1"/>
</dbReference>
<dbReference type="PANTHER" id="PTHR42905">
    <property type="entry name" value="PHOSPHOENOLPYRUVATE CARBOXYLASE"/>
    <property type="match status" value="1"/>
</dbReference>
<dbReference type="CDD" id="cd00377">
    <property type="entry name" value="ICL_PEPM"/>
    <property type="match status" value="1"/>
</dbReference>
<evidence type="ECO:0000256" key="1">
    <source>
        <dbReference type="ARBA" id="ARBA00023235"/>
    </source>
</evidence>
<sequence>MDVFLNRIKQGQHIRLLEAHSALSAMIIENTAVVGNNGSKKAFDGIWLSSLTVSTIKGLPDIELVDITTKVNLIQEIKRVSSKPIVVDCDTGGLNQQFSFTVSALAGAGATAIVIEDKVGFKQNSLFDDHHSQVQDTIENFCDKIRIGKSTPTPHPIGIIARIESLVLGKGMDDALERAAAYISAGADGVLIHSKDKSPESVISFAEQFVTAHPGVPLVCVPSKFNSICDEQLFASGFHIVIHANHLLRAAYPAMFNVAVDILTHDRSYEASDKIMSIDKILTLIPGSQC</sequence>
<dbReference type="RefSeq" id="WP_168875157.1">
    <property type="nucleotide sequence ID" value="NZ_JABAIA010000005.1"/>
</dbReference>